<name>A0A0F3QBC4_RICBE</name>
<evidence type="ECO:0000256" key="2">
    <source>
        <dbReference type="ARBA" id="ARBA00022730"/>
    </source>
</evidence>
<evidence type="ECO:0000259" key="9">
    <source>
        <dbReference type="SMART" id="SM00363"/>
    </source>
</evidence>
<dbReference type="Pfam" id="PF00163">
    <property type="entry name" value="Ribosomal_S4"/>
    <property type="match status" value="1"/>
</dbReference>
<protein>
    <recommendedName>
        <fullName evidence="6 7">Small ribosomal subunit protein uS4</fullName>
    </recommendedName>
</protein>
<dbReference type="Pfam" id="PF01479">
    <property type="entry name" value="S4"/>
    <property type="match status" value="1"/>
</dbReference>
<dbReference type="InterPro" id="IPR005709">
    <property type="entry name" value="Ribosomal_uS4_bac-type"/>
</dbReference>
<organism evidence="11 12">
    <name type="scientific">Rickettsia bellii str. RML An4</name>
    <dbReference type="NCBI Taxonomy" id="1359193"/>
    <lineage>
        <taxon>Bacteria</taxon>
        <taxon>Pseudomonadati</taxon>
        <taxon>Pseudomonadota</taxon>
        <taxon>Alphaproteobacteria</taxon>
        <taxon>Rickettsiales</taxon>
        <taxon>Rickettsiaceae</taxon>
        <taxon>Rickettsieae</taxon>
        <taxon>Rickettsia</taxon>
        <taxon>belli group</taxon>
    </lineage>
</organism>
<evidence type="ECO:0000256" key="1">
    <source>
        <dbReference type="ARBA" id="ARBA00007465"/>
    </source>
</evidence>
<comment type="function">
    <text evidence="7">One of the primary rRNA binding proteins, it binds directly to 16S rRNA where it nucleates assembly of the body of the 30S subunit.</text>
</comment>
<dbReference type="GO" id="GO:0003735">
    <property type="term" value="F:structural constituent of ribosome"/>
    <property type="evidence" value="ECO:0007669"/>
    <property type="project" value="InterPro"/>
</dbReference>
<dbReference type="Gene3D" id="3.10.290.10">
    <property type="entry name" value="RNA-binding S4 domain"/>
    <property type="match status" value="1"/>
</dbReference>
<dbReference type="AlphaFoldDB" id="A0A0F3QBC4"/>
<comment type="function">
    <text evidence="7">With S5 and S12 plays an important role in translational accuracy.</text>
</comment>
<dbReference type="PATRIC" id="fig|1359193.3.peg.809"/>
<dbReference type="SMART" id="SM00363">
    <property type="entry name" value="S4"/>
    <property type="match status" value="1"/>
</dbReference>
<dbReference type="PANTHER" id="PTHR11831">
    <property type="entry name" value="30S 40S RIBOSOMAL PROTEIN"/>
    <property type="match status" value="1"/>
</dbReference>
<comment type="caution">
    <text evidence="11">The sequence shown here is derived from an EMBL/GenBank/DDBJ whole genome shotgun (WGS) entry which is preliminary data.</text>
</comment>
<keyword evidence="5 7" id="KW-0687">Ribonucleoprotein</keyword>
<dbReference type="RefSeq" id="WP_011477507.1">
    <property type="nucleotide sequence ID" value="NZ_LAOI01000001.1"/>
</dbReference>
<evidence type="ECO:0000256" key="6">
    <source>
        <dbReference type="ARBA" id="ARBA00035254"/>
    </source>
</evidence>
<dbReference type="InterPro" id="IPR036986">
    <property type="entry name" value="S4_RNA-bd_sf"/>
</dbReference>
<dbReference type="NCBIfam" id="TIGR01017">
    <property type="entry name" value="rpsD_bact"/>
    <property type="match status" value="1"/>
</dbReference>
<dbReference type="GO" id="GO:0019843">
    <property type="term" value="F:rRNA binding"/>
    <property type="evidence" value="ECO:0007669"/>
    <property type="project" value="UniProtKB-UniRule"/>
</dbReference>
<dbReference type="Proteomes" id="UP000033661">
    <property type="component" value="Unassembled WGS sequence"/>
</dbReference>
<dbReference type="PROSITE" id="PS50889">
    <property type="entry name" value="S4"/>
    <property type="match status" value="1"/>
</dbReference>
<dbReference type="InterPro" id="IPR002942">
    <property type="entry name" value="S4_RNA-bd"/>
</dbReference>
<dbReference type="FunFam" id="3.10.290.10:FF:000001">
    <property type="entry name" value="30S ribosomal protein S4"/>
    <property type="match status" value="1"/>
</dbReference>
<dbReference type="InterPro" id="IPR001912">
    <property type="entry name" value="Ribosomal_uS4_N"/>
</dbReference>
<dbReference type="SMART" id="SM01390">
    <property type="entry name" value="Ribosomal_S4"/>
    <property type="match status" value="1"/>
</dbReference>
<gene>
    <name evidence="7 11" type="primary">rpsD</name>
    <name evidence="11" type="ORF">RBEAN4_0837</name>
</gene>
<keyword evidence="12" id="KW-1185">Reference proteome</keyword>
<dbReference type="InterPro" id="IPR018079">
    <property type="entry name" value="Ribosomal_uS4_CS"/>
</dbReference>
<dbReference type="NCBIfam" id="NF003717">
    <property type="entry name" value="PRK05327.1"/>
    <property type="match status" value="1"/>
</dbReference>
<evidence type="ECO:0000256" key="8">
    <source>
        <dbReference type="RuleBase" id="RU003699"/>
    </source>
</evidence>
<comment type="similarity">
    <text evidence="1 7 8">Belongs to the universal ribosomal protein uS4 family.</text>
</comment>
<keyword evidence="3 7" id="KW-0694">RNA-binding</keyword>
<dbReference type="GO" id="GO:0015935">
    <property type="term" value="C:small ribosomal subunit"/>
    <property type="evidence" value="ECO:0007669"/>
    <property type="project" value="InterPro"/>
</dbReference>
<evidence type="ECO:0000313" key="12">
    <source>
        <dbReference type="Proteomes" id="UP000033661"/>
    </source>
</evidence>
<evidence type="ECO:0000256" key="4">
    <source>
        <dbReference type="ARBA" id="ARBA00022980"/>
    </source>
</evidence>
<evidence type="ECO:0000259" key="10">
    <source>
        <dbReference type="SMART" id="SM01390"/>
    </source>
</evidence>
<evidence type="ECO:0000256" key="3">
    <source>
        <dbReference type="ARBA" id="ARBA00022884"/>
    </source>
</evidence>
<dbReference type="Gene3D" id="1.10.1050.10">
    <property type="entry name" value="Ribosomal Protein S4 Delta 41, Chain A, domain 1"/>
    <property type="match status" value="1"/>
</dbReference>
<dbReference type="InterPro" id="IPR022801">
    <property type="entry name" value="Ribosomal_uS4"/>
</dbReference>
<keyword evidence="2 7" id="KW-0699">rRNA-binding</keyword>
<evidence type="ECO:0000313" key="11">
    <source>
        <dbReference type="EMBL" id="KJV89848.1"/>
    </source>
</evidence>
<feature type="domain" description="Small ribosomal subunit protein uS4 N-terminal" evidence="10">
    <location>
        <begin position="3"/>
        <end position="93"/>
    </location>
</feature>
<sequence length="205" mass="23375">MTKIVRSKYKASRRLGVSLWGDGKDAFNTRNYRPGQHGRNTMVKTSDYGLHLKAKQRIKCHYGRITEKQFRNIFGFAQKMKGNTGENFIGLLESRLDSIVYRMNIAPTIFSSRQLISHGHIKVNGKKADIASMRLKEGDVIEIKEASRQMGIIQESVSKQGQTTPDYVSFDVDSLSGKYLRVPTISDVRYPFTPEVHLVVELYSR</sequence>
<accession>A0A0F3QBC4</accession>
<evidence type="ECO:0000256" key="7">
    <source>
        <dbReference type="HAMAP-Rule" id="MF_01306"/>
    </source>
</evidence>
<feature type="domain" description="RNA-binding S4" evidence="9">
    <location>
        <begin position="94"/>
        <end position="162"/>
    </location>
</feature>
<keyword evidence="4 7" id="KW-0689">Ribosomal protein</keyword>
<dbReference type="SMR" id="A0A0F3QBC4"/>
<dbReference type="EMBL" id="LAOI01000001">
    <property type="protein sequence ID" value="KJV89848.1"/>
    <property type="molecule type" value="Genomic_DNA"/>
</dbReference>
<evidence type="ECO:0000256" key="5">
    <source>
        <dbReference type="ARBA" id="ARBA00023274"/>
    </source>
</evidence>
<dbReference type="PROSITE" id="PS00632">
    <property type="entry name" value="RIBOSOMAL_S4"/>
    <property type="match status" value="1"/>
</dbReference>
<reference evidence="11 12" key="1">
    <citation type="submission" date="2015-02" db="EMBL/GenBank/DDBJ databases">
        <title>Genome Sequencing of Rickettsiales.</title>
        <authorList>
            <person name="Daugherty S.C."/>
            <person name="Su Q."/>
            <person name="Abolude K."/>
            <person name="Beier-Sexton M."/>
            <person name="Carlyon J.A."/>
            <person name="Carter R."/>
            <person name="Day N.P."/>
            <person name="Dumler S.J."/>
            <person name="Dyachenko V."/>
            <person name="Godinez A."/>
            <person name="Kurtti T.J."/>
            <person name="Lichay M."/>
            <person name="Mullins K.E."/>
            <person name="Ott S."/>
            <person name="Pappas-Brown V."/>
            <person name="Paris D.H."/>
            <person name="Patel P."/>
            <person name="Richards A.L."/>
            <person name="Sadzewicz L."/>
            <person name="Sears K."/>
            <person name="Seidman D."/>
            <person name="Sengamalay N."/>
            <person name="Stenos J."/>
            <person name="Tallon L.J."/>
            <person name="Vincent G."/>
            <person name="Fraser C.M."/>
            <person name="Munderloh U."/>
            <person name="Dunning-Hotopp J.C."/>
        </authorList>
    </citation>
    <scope>NUCLEOTIDE SEQUENCE [LARGE SCALE GENOMIC DNA]</scope>
    <source>
        <strain evidence="11 12">RML An4</strain>
    </source>
</reference>
<dbReference type="HAMAP" id="MF_01306_B">
    <property type="entry name" value="Ribosomal_uS4_B"/>
    <property type="match status" value="1"/>
</dbReference>
<dbReference type="GO" id="GO:0042274">
    <property type="term" value="P:ribosomal small subunit biogenesis"/>
    <property type="evidence" value="ECO:0007669"/>
    <property type="project" value="TreeGrafter"/>
</dbReference>
<dbReference type="PANTHER" id="PTHR11831:SF4">
    <property type="entry name" value="SMALL RIBOSOMAL SUBUNIT PROTEIN US4M"/>
    <property type="match status" value="1"/>
</dbReference>
<dbReference type="CDD" id="cd00165">
    <property type="entry name" value="S4"/>
    <property type="match status" value="1"/>
</dbReference>
<comment type="subunit">
    <text evidence="7">Part of the 30S ribosomal subunit. Contacts protein S5. The interaction surface between S4 and S5 is involved in control of translational fidelity.</text>
</comment>
<proteinExistence type="inferred from homology"/>
<dbReference type="GO" id="GO:0006412">
    <property type="term" value="P:translation"/>
    <property type="evidence" value="ECO:0007669"/>
    <property type="project" value="UniProtKB-UniRule"/>
</dbReference>
<dbReference type="SUPFAM" id="SSF55174">
    <property type="entry name" value="Alpha-L RNA-binding motif"/>
    <property type="match status" value="1"/>
</dbReference>